<dbReference type="SMART" id="SM00382">
    <property type="entry name" value="AAA"/>
    <property type="match status" value="1"/>
</dbReference>
<protein>
    <submittedName>
        <fullName evidence="2">ATPase</fullName>
    </submittedName>
</protein>
<reference evidence="2 3" key="1">
    <citation type="submission" date="2013-11" db="EMBL/GenBank/DDBJ databases">
        <title>Comparative genomics of Ignicoccus.</title>
        <authorList>
            <person name="Podar M."/>
        </authorList>
    </citation>
    <scope>NUCLEOTIDE SEQUENCE [LARGE SCALE GENOMIC DNA]</scope>
    <source>
        <strain evidence="2 3">DSM 13165</strain>
    </source>
</reference>
<dbReference type="Gene3D" id="3.40.50.1010">
    <property type="entry name" value="5'-nuclease"/>
    <property type="match status" value="1"/>
</dbReference>
<dbReference type="InterPro" id="IPR027417">
    <property type="entry name" value="P-loop_NTPase"/>
</dbReference>
<dbReference type="EMBL" id="CP006867">
    <property type="protein sequence ID" value="ALU11553.1"/>
    <property type="molecule type" value="Genomic_DNA"/>
</dbReference>
<evidence type="ECO:0000313" key="2">
    <source>
        <dbReference type="EMBL" id="ALU11553.1"/>
    </source>
</evidence>
<dbReference type="InterPro" id="IPR003593">
    <property type="entry name" value="AAA+_ATPase"/>
</dbReference>
<dbReference type="AlphaFoldDB" id="A0A0U2WKT4"/>
<feature type="domain" description="AAA+ ATPase" evidence="1">
    <location>
        <begin position="249"/>
        <end position="384"/>
    </location>
</feature>
<dbReference type="PATRIC" id="fig|940295.4.peg.475"/>
<accession>A0A0U2WKT4</accession>
<dbReference type="InterPro" id="IPR029060">
    <property type="entry name" value="PIN-like_dom_sf"/>
</dbReference>
<dbReference type="PANTHER" id="PTHR11603">
    <property type="entry name" value="AAA FAMILY ATPASE"/>
    <property type="match status" value="1"/>
</dbReference>
<proteinExistence type="predicted"/>
<evidence type="ECO:0000259" key="1">
    <source>
        <dbReference type="SMART" id="SM00382"/>
    </source>
</evidence>
<dbReference type="GeneID" id="30679884"/>
<dbReference type="Proteomes" id="UP000060778">
    <property type="component" value="Chromosome"/>
</dbReference>
<dbReference type="NCBIfam" id="NF010335">
    <property type="entry name" value="PRK13764.1"/>
    <property type="match status" value="1"/>
</dbReference>
<dbReference type="STRING" id="940295.EYM_02430"/>
<dbReference type="Pfam" id="PF00437">
    <property type="entry name" value="T2SSE"/>
    <property type="match status" value="1"/>
</dbReference>
<keyword evidence="3" id="KW-1185">Reference proteome</keyword>
<dbReference type="Gene3D" id="3.40.50.300">
    <property type="entry name" value="P-loop containing nucleotide triphosphate hydrolases"/>
    <property type="match status" value="1"/>
</dbReference>
<dbReference type="OrthoDB" id="7146at2157"/>
<dbReference type="PANTHER" id="PTHR11603:SF147">
    <property type="entry name" value="MEMBRANE PROTEIN"/>
    <property type="match status" value="1"/>
</dbReference>
<evidence type="ECO:0000313" key="3">
    <source>
        <dbReference type="Proteomes" id="UP000060778"/>
    </source>
</evidence>
<dbReference type="CDD" id="cd09878">
    <property type="entry name" value="PIN_VapC_VirB11L-ATPase-like"/>
    <property type="match status" value="1"/>
</dbReference>
<organism evidence="2 3">
    <name type="scientific">Ignicoccus islandicus DSM 13165</name>
    <dbReference type="NCBI Taxonomy" id="940295"/>
    <lineage>
        <taxon>Archaea</taxon>
        <taxon>Thermoproteota</taxon>
        <taxon>Thermoprotei</taxon>
        <taxon>Desulfurococcales</taxon>
        <taxon>Desulfurococcaceae</taxon>
        <taxon>Ignicoccus</taxon>
    </lineage>
</organism>
<dbReference type="InterPro" id="IPR001482">
    <property type="entry name" value="T2SS/T4SS_dom"/>
</dbReference>
<dbReference type="SUPFAM" id="SSF52540">
    <property type="entry name" value="P-loop containing nucleoside triphosphate hydrolases"/>
    <property type="match status" value="1"/>
</dbReference>
<dbReference type="KEGG" id="iis:EYM_02430"/>
<sequence>MESEVYVPDMSTILRGTLTKFIKAGYIRGRIALHTAIIRELEKEAKKGLASGITGLEEIANLKDLEKEGLIVLELYDDKERDVNEALRHLVRKLNGILVTSDRVQSLVATAMGIRVFYIGDFKPLKLKFEEFFDEDTMSIHLKEGDLPRAKKGRPGDWEMVTIRETPLTASELEEIAFEIIEAARSRKDSYIEVDKEGTTVVQLGRYRIVITRPPLSDGWEITAVRPVAKLKLSDYDLPEKLIKRLEERAEGILIAGSPGAGKTTFAQALAEYYAEKGKIVKTIESPRDMILPSTITQYSKEHTSLQELYAILLLSRPDYTIFDEMRTDEDFKLYSDLRMAGIGMVGVVHATTPIDAVQRLIGRVELGMIPSIVDTVIFIDSGEVAKVYELQMTVKLPTGLKEADLSRPVVEVRNFLTGELEYEIYTWGEQTMVIPVKRIGTKGAEKIQNLIYKVLPEATSIEVKDGTVVVTIPKWMSKNVLKKAKKLKKLESKLNMKIKVKYTEE</sequence>
<dbReference type="SUPFAM" id="SSF88723">
    <property type="entry name" value="PIN domain-like"/>
    <property type="match status" value="1"/>
</dbReference>
<gene>
    <name evidence="2" type="ORF">EYM_02430</name>
</gene>
<dbReference type="InterPro" id="IPR052041">
    <property type="entry name" value="Nucleic_acid_metab_PIN/TRAM"/>
</dbReference>
<dbReference type="RefSeq" id="WP_075049499.1">
    <property type="nucleotide sequence ID" value="NZ_CP006867.1"/>
</dbReference>
<name>A0A0U2WKT4_9CREN</name>